<comment type="caution">
    <text evidence="1">The sequence shown here is derived from an EMBL/GenBank/DDBJ whole genome shotgun (WGS) entry which is preliminary data.</text>
</comment>
<evidence type="ECO:0000313" key="2">
    <source>
        <dbReference type="Proteomes" id="UP001260872"/>
    </source>
</evidence>
<protein>
    <recommendedName>
        <fullName evidence="3">ApeA N-terminal domain-containing protein</fullName>
    </recommendedName>
</protein>
<sequence length="416" mass="46672">MSDAQQIEVQLPGEEATLGAELVFQEKEYLVQLKPYEFLGQPSQVDVQQIKGGGIACSMGNPSGIAKDYRPRTVWAHIDGEPVTLLDARTTIDFGGNFPWGGLVQKLAGHRMVYGAHLQSEDHTVDGVRFVLDVKRSKGWGSSAAASFPGGSLLLREHGEGLVGIEATLDDPLPVWEATNRLTAPIRTLFALWLWRDVEHGHIEVHDPTHGWLTLHEFSPLHVEKLTRSKLLPLEELTAEVVAKWFSLAGTLGPIPYMAAQDISVLQTNALVKSTALEGCHRRLVNPKRGPEYKERVKDIAQELEDLIPGMFGPNLDDWVGQMTIMRNEQSHLFTNVDDFGDAHVTRYFVMATSADWTLRLTLLLQVADREMVRKALRDCNRLHMALANMDNPGFWEDYSHAETFRKTVRDRKPNK</sequence>
<dbReference type="EMBL" id="JAVKGT010000017">
    <property type="protein sequence ID" value="MDR5712051.1"/>
    <property type="molecule type" value="Genomic_DNA"/>
</dbReference>
<keyword evidence="2" id="KW-1185">Reference proteome</keyword>
<gene>
    <name evidence="1" type="ORF">RH857_07905</name>
</gene>
<name>A0ABU1FTR7_9MICC</name>
<dbReference type="RefSeq" id="WP_310537431.1">
    <property type="nucleotide sequence ID" value="NZ_BAAAOC010000073.1"/>
</dbReference>
<proteinExistence type="predicted"/>
<reference evidence="2" key="1">
    <citation type="submission" date="2023-07" db="EMBL/GenBank/DDBJ databases">
        <title>Description of three actinobacteria isolated from air of manufacturing shop in a pharmaceutical factory.</title>
        <authorList>
            <person name="Zhang D.-F."/>
        </authorList>
    </citation>
    <scope>NUCLEOTIDE SEQUENCE [LARGE SCALE GENOMIC DNA]</scope>
    <source>
        <strain evidence="2">CCTCC AB 207010</strain>
    </source>
</reference>
<evidence type="ECO:0008006" key="3">
    <source>
        <dbReference type="Google" id="ProtNLM"/>
    </source>
</evidence>
<accession>A0ABU1FTR7</accession>
<evidence type="ECO:0000313" key="1">
    <source>
        <dbReference type="EMBL" id="MDR5712051.1"/>
    </source>
</evidence>
<organism evidence="1 2">
    <name type="scientific">Nesterenkonia flava</name>
    <dbReference type="NCBI Taxonomy" id="469799"/>
    <lineage>
        <taxon>Bacteria</taxon>
        <taxon>Bacillati</taxon>
        <taxon>Actinomycetota</taxon>
        <taxon>Actinomycetes</taxon>
        <taxon>Micrococcales</taxon>
        <taxon>Micrococcaceae</taxon>
        <taxon>Nesterenkonia</taxon>
    </lineage>
</organism>
<dbReference type="Proteomes" id="UP001260872">
    <property type="component" value="Unassembled WGS sequence"/>
</dbReference>